<reference evidence="2 3" key="1">
    <citation type="journal article" date="2013" name="Genome Biol.">
        <title>Genome of Acanthamoeba castellanii highlights extensive lateral gene transfer and early evolution of tyrosine kinase signaling.</title>
        <authorList>
            <person name="Clarke M."/>
            <person name="Lohan A.J."/>
            <person name="Liu B."/>
            <person name="Lagkouvardos I."/>
            <person name="Roy S."/>
            <person name="Zafar N."/>
            <person name="Bertelli C."/>
            <person name="Schilde C."/>
            <person name="Kianianmomeni A."/>
            <person name="Burglin T.R."/>
            <person name="Frech C."/>
            <person name="Turcotte B."/>
            <person name="Kopec K.O."/>
            <person name="Synnott J.M."/>
            <person name="Choo C."/>
            <person name="Paponov I."/>
            <person name="Finkler A."/>
            <person name="Soon Heng Tan C."/>
            <person name="Hutchins A.P."/>
            <person name="Weinmeier T."/>
            <person name="Rattei T."/>
            <person name="Chu J.S."/>
            <person name="Gimenez G."/>
            <person name="Irimia M."/>
            <person name="Rigden D.J."/>
            <person name="Fitzpatrick D.A."/>
            <person name="Lorenzo-Morales J."/>
            <person name="Bateman A."/>
            <person name="Chiu C.H."/>
            <person name="Tang P."/>
            <person name="Hegemann P."/>
            <person name="Fromm H."/>
            <person name="Raoult D."/>
            <person name="Greub G."/>
            <person name="Miranda-Saavedra D."/>
            <person name="Chen N."/>
            <person name="Nash P."/>
            <person name="Ginger M.L."/>
            <person name="Horn M."/>
            <person name="Schaap P."/>
            <person name="Caler L."/>
            <person name="Loftus B."/>
        </authorList>
    </citation>
    <scope>NUCLEOTIDE SEQUENCE [LARGE SCALE GENOMIC DNA]</scope>
    <source>
        <strain evidence="2 3">Neff</strain>
    </source>
</reference>
<dbReference type="AlphaFoldDB" id="L8GKG7"/>
<keyword evidence="3" id="KW-1185">Reference proteome</keyword>
<dbReference type="EMBL" id="KB008090">
    <property type="protein sequence ID" value="ELR13560.1"/>
    <property type="molecule type" value="Genomic_DNA"/>
</dbReference>
<organism evidence="2 3">
    <name type="scientific">Acanthamoeba castellanii (strain ATCC 30010 / Neff)</name>
    <dbReference type="NCBI Taxonomy" id="1257118"/>
    <lineage>
        <taxon>Eukaryota</taxon>
        <taxon>Amoebozoa</taxon>
        <taxon>Discosea</taxon>
        <taxon>Longamoebia</taxon>
        <taxon>Centramoebida</taxon>
        <taxon>Acanthamoebidae</taxon>
        <taxon>Acanthamoeba</taxon>
    </lineage>
</organism>
<dbReference type="Proteomes" id="UP000011083">
    <property type="component" value="Unassembled WGS sequence"/>
</dbReference>
<dbReference type="KEGG" id="acan:ACA1_358380"/>
<sequence>MKSGRTMKGARLVLLPQLRQPLSLVRGYSATSASDGGSKATNRFAAQFNALGRTTPSSDDKSSSKPEKSVDPATEKQAMENIFSSISLARSTPASSAIKTSREPRFIPKTLEVTKRRLWLTDLKHFKLYPKTIKEWVIDCKTPCG</sequence>
<feature type="compositionally biased region" description="Basic and acidic residues" evidence="1">
    <location>
        <begin position="58"/>
        <end position="76"/>
    </location>
</feature>
<name>L8GKG7_ACACF</name>
<feature type="non-terminal residue" evidence="2">
    <location>
        <position position="145"/>
    </location>
</feature>
<dbReference type="RefSeq" id="XP_004335573.1">
    <property type="nucleotide sequence ID" value="XM_004335525.1"/>
</dbReference>
<accession>L8GKG7</accession>
<dbReference type="VEuPathDB" id="AmoebaDB:ACA1_358380"/>
<dbReference type="GeneID" id="14914116"/>
<proteinExistence type="predicted"/>
<evidence type="ECO:0000313" key="3">
    <source>
        <dbReference type="Proteomes" id="UP000011083"/>
    </source>
</evidence>
<gene>
    <name evidence="2" type="ORF">ACA1_358380</name>
</gene>
<evidence type="ECO:0000256" key="1">
    <source>
        <dbReference type="SAM" id="MobiDB-lite"/>
    </source>
</evidence>
<feature type="region of interest" description="Disordered" evidence="1">
    <location>
        <begin position="48"/>
        <end position="76"/>
    </location>
</feature>
<evidence type="ECO:0000313" key="2">
    <source>
        <dbReference type="EMBL" id="ELR13560.1"/>
    </source>
</evidence>
<protein>
    <submittedName>
        <fullName evidence="2">Uncharacterized protein</fullName>
    </submittedName>
</protein>